<keyword evidence="2" id="KW-1185">Reference proteome</keyword>
<gene>
    <name evidence="1" type="ORF">PGCG_00142</name>
</gene>
<reference evidence="1 2" key="1">
    <citation type="journal article" date="2013" name="Proc. Natl. Acad. Sci. U.S.A.">
        <title>Genome of Phaeocystis globosa virus PgV-16T highlights the common ancestry of the largest known DNA viruses infecting eukaryotes.</title>
        <authorList>
            <person name="Santini S."/>
            <person name="Jeudy S."/>
            <person name="Bartoli J."/>
            <person name="Poirot O."/>
            <person name="Lescot M."/>
            <person name="Abergel C."/>
            <person name="Barbe V."/>
            <person name="Wommack K.E."/>
            <person name="Noordeloos A.A."/>
            <person name="Brussaard C.P."/>
            <person name="Claverie J.M."/>
        </authorList>
    </citation>
    <scope>NUCLEOTIDE SEQUENCE [LARGE SCALE GENOMIC DNA]</scope>
    <source>
        <strain evidence="1 2">16T</strain>
    </source>
</reference>
<dbReference type="Proteomes" id="UP000204225">
    <property type="component" value="Segment"/>
</dbReference>
<evidence type="ECO:0000313" key="1">
    <source>
        <dbReference type="EMBL" id="AGM15454.1"/>
    </source>
</evidence>
<protein>
    <submittedName>
        <fullName evidence="1">Deoxynucleoside kinase</fullName>
    </submittedName>
</protein>
<proteinExistence type="predicted"/>
<name>A0AC59EWY5_9VIRU</name>
<organism evidence="1 2">
    <name type="scientific">Phaeocystis globosa virus PgV-16T</name>
    <dbReference type="NCBI Taxonomy" id="3071227"/>
    <lineage>
        <taxon>Viruses</taxon>
        <taxon>Varidnaviria</taxon>
        <taxon>Bamfordvirae</taxon>
        <taxon>Nucleocytoviricota</taxon>
        <taxon>Megaviricetes</taxon>
        <taxon>Imitervirales</taxon>
        <taxon>Mesomimiviridae</taxon>
        <taxon>Tethysvirus</taxon>
        <taxon>Tethysvirus hollandense</taxon>
    </lineage>
</organism>
<keyword evidence="1" id="KW-0808">Transferase</keyword>
<sequence>MIEKKQPIIISLDGNIGSGKSSVLKYFQNNFQNFCNLKTDRPKIFFIEEPVDIWESIIDKNDGENIIEKFYNNNEKYGFAFQMMAYISRLTLLKDALTKDYDIIITERSIFTDKNVFATMLYKANKINEIEYQIYNKWFDEFSICIQKLKTVYIRTSPEICEKRVLKRSRTGEAIPLSYLQNCHLHHDLWLYSPDQIEKGMVLTIDGNENTDTTIFTNNEYYDGIMDTVYNFASN</sequence>
<accession>A0AC59EWY5</accession>
<dbReference type="EMBL" id="KC662249">
    <property type="protein sequence ID" value="AGM15454.1"/>
    <property type="molecule type" value="Genomic_DNA"/>
</dbReference>
<keyword evidence="1" id="KW-0418">Kinase</keyword>
<evidence type="ECO:0000313" key="2">
    <source>
        <dbReference type="Proteomes" id="UP000204225"/>
    </source>
</evidence>